<keyword evidence="2" id="KW-1185">Reference proteome</keyword>
<sequence length="73" mass="7974">MLVKSALNHLHLTQAAKNVQLLGLFNAHKECLTFKPPKMIDLFKIMENNGQILAELHAVVISGTAIISNLGPN</sequence>
<reference evidence="1 2" key="1">
    <citation type="submission" date="2016-03" db="EMBL/GenBank/DDBJ databases">
        <title>Whole genome sequencing of Grifola frondosa 9006-11.</title>
        <authorList>
            <person name="Min B."/>
            <person name="Park H."/>
            <person name="Kim J.-G."/>
            <person name="Cho H."/>
            <person name="Oh Y.-L."/>
            <person name="Kong W.-S."/>
            <person name="Choi I.-G."/>
        </authorList>
    </citation>
    <scope>NUCLEOTIDE SEQUENCE [LARGE SCALE GENOMIC DNA]</scope>
    <source>
        <strain evidence="1 2">9006-11</strain>
    </source>
</reference>
<evidence type="ECO:0000313" key="1">
    <source>
        <dbReference type="EMBL" id="OBZ69227.1"/>
    </source>
</evidence>
<organism evidence="1 2">
    <name type="scientific">Grifola frondosa</name>
    <name type="common">Maitake</name>
    <name type="synonym">Polyporus frondosus</name>
    <dbReference type="NCBI Taxonomy" id="5627"/>
    <lineage>
        <taxon>Eukaryota</taxon>
        <taxon>Fungi</taxon>
        <taxon>Dikarya</taxon>
        <taxon>Basidiomycota</taxon>
        <taxon>Agaricomycotina</taxon>
        <taxon>Agaricomycetes</taxon>
        <taxon>Polyporales</taxon>
        <taxon>Grifolaceae</taxon>
        <taxon>Grifola</taxon>
    </lineage>
</organism>
<name>A0A1C7LYK2_GRIFR</name>
<dbReference type="EMBL" id="LUGG01000018">
    <property type="protein sequence ID" value="OBZ69227.1"/>
    <property type="molecule type" value="Genomic_DNA"/>
</dbReference>
<dbReference type="AlphaFoldDB" id="A0A1C7LYK2"/>
<accession>A0A1C7LYK2</accession>
<dbReference type="Proteomes" id="UP000092993">
    <property type="component" value="Unassembled WGS sequence"/>
</dbReference>
<evidence type="ECO:0000313" key="2">
    <source>
        <dbReference type="Proteomes" id="UP000092993"/>
    </source>
</evidence>
<comment type="caution">
    <text evidence="1">The sequence shown here is derived from an EMBL/GenBank/DDBJ whole genome shotgun (WGS) entry which is preliminary data.</text>
</comment>
<proteinExistence type="predicted"/>
<gene>
    <name evidence="1" type="ORF">A0H81_10829</name>
</gene>
<protein>
    <submittedName>
        <fullName evidence="1">Uncharacterized protein</fullName>
    </submittedName>
</protein>